<dbReference type="EMBL" id="JALJOS010000047">
    <property type="protein sequence ID" value="KAK9819429.1"/>
    <property type="molecule type" value="Genomic_DNA"/>
</dbReference>
<feature type="region of interest" description="Disordered" evidence="1">
    <location>
        <begin position="387"/>
        <end position="408"/>
    </location>
</feature>
<feature type="compositionally biased region" description="Basic residues" evidence="1">
    <location>
        <begin position="43"/>
        <end position="54"/>
    </location>
</feature>
<dbReference type="InterPro" id="IPR011009">
    <property type="entry name" value="Kinase-like_dom_sf"/>
</dbReference>
<dbReference type="AlphaFoldDB" id="A0AAW1QDE5"/>
<accession>A0AAW1QDE5</accession>
<dbReference type="Gene3D" id="1.10.510.10">
    <property type="entry name" value="Transferase(Phosphotransferase) domain 1"/>
    <property type="match status" value="1"/>
</dbReference>
<evidence type="ECO:0000313" key="4">
    <source>
        <dbReference type="Proteomes" id="UP001438707"/>
    </source>
</evidence>
<dbReference type="GO" id="GO:0005524">
    <property type="term" value="F:ATP binding"/>
    <property type="evidence" value="ECO:0007669"/>
    <property type="project" value="InterPro"/>
</dbReference>
<dbReference type="PANTHER" id="PTHR36796">
    <property type="entry name" value="PROTEIN KINASE SUPERFAMILY PROTEIN"/>
    <property type="match status" value="1"/>
</dbReference>
<sequence>MHDVTSLHSGTPVSCSNRAKPLQLNNSHLSGRSLARQAAAHSAARKCTRRHKNTARATVTGPGPDDIPDEGSSSVNIDVLAQQLAKEAARLRTTDPQDNVPYDRPVSLEDAAAAATTSEPPEQRLQERSSFTGAFGDESLEREAEILEEVGDGGFSSSEFELLAELGRLSYVTEVQSDDPFKLSPQTSEQRTAVIAFGAKYFSGRPFQGPATVLLKEYLPGARAIGCNELQITSHLSGVPHRKWHAATSRESNDAPVTTLLGYFVAGSSESAASIESGDGTREDHGLWLVYKFESMQPLSNYTAAPQQSTNSLFWAASGNQALVLRCRMVRAIARGALEALAFCHDKEVVHGSLGPGSILLSTLDDREATQLTVKLDNFGFARRLHTPQSKRSDGEGSLYPHPSALPDDHPVRLGQQEDLQALGLVILELIFAALSEGGPSDKATDGSLQRLWVDVFKCDAREFRRYCSQEPAFVEPMLFLDEFGNAGWQLLSAMTGGSTKFTARDLLVNPLLDIG</sequence>
<dbReference type="InterPro" id="IPR000719">
    <property type="entry name" value="Prot_kinase_dom"/>
</dbReference>
<feature type="domain" description="Protein kinase" evidence="2">
    <location>
        <begin position="144"/>
        <end position="516"/>
    </location>
</feature>
<dbReference type="GO" id="GO:0004672">
    <property type="term" value="F:protein kinase activity"/>
    <property type="evidence" value="ECO:0007669"/>
    <property type="project" value="InterPro"/>
</dbReference>
<organism evidence="3 4">
    <name type="scientific">Apatococcus lobatus</name>
    <dbReference type="NCBI Taxonomy" id="904363"/>
    <lineage>
        <taxon>Eukaryota</taxon>
        <taxon>Viridiplantae</taxon>
        <taxon>Chlorophyta</taxon>
        <taxon>core chlorophytes</taxon>
        <taxon>Trebouxiophyceae</taxon>
        <taxon>Chlorellales</taxon>
        <taxon>Chlorellaceae</taxon>
        <taxon>Apatococcus</taxon>
    </lineage>
</organism>
<dbReference type="PROSITE" id="PS50011">
    <property type="entry name" value="PROTEIN_KINASE_DOM"/>
    <property type="match status" value="1"/>
</dbReference>
<evidence type="ECO:0000259" key="2">
    <source>
        <dbReference type="PROSITE" id="PS50011"/>
    </source>
</evidence>
<dbReference type="Pfam" id="PF00069">
    <property type="entry name" value="Pkinase"/>
    <property type="match status" value="1"/>
</dbReference>
<dbReference type="SUPFAM" id="SSF56112">
    <property type="entry name" value="Protein kinase-like (PK-like)"/>
    <property type="match status" value="1"/>
</dbReference>
<keyword evidence="4" id="KW-1185">Reference proteome</keyword>
<evidence type="ECO:0000256" key="1">
    <source>
        <dbReference type="SAM" id="MobiDB-lite"/>
    </source>
</evidence>
<proteinExistence type="predicted"/>
<dbReference type="GO" id="GO:0009507">
    <property type="term" value="C:chloroplast"/>
    <property type="evidence" value="ECO:0007669"/>
    <property type="project" value="TreeGrafter"/>
</dbReference>
<feature type="region of interest" description="Disordered" evidence="1">
    <location>
        <begin position="35"/>
        <end position="73"/>
    </location>
</feature>
<reference evidence="3 4" key="1">
    <citation type="journal article" date="2024" name="Nat. Commun.">
        <title>Phylogenomics reveals the evolutionary origins of lichenization in chlorophyte algae.</title>
        <authorList>
            <person name="Puginier C."/>
            <person name="Libourel C."/>
            <person name="Otte J."/>
            <person name="Skaloud P."/>
            <person name="Haon M."/>
            <person name="Grisel S."/>
            <person name="Petersen M."/>
            <person name="Berrin J.G."/>
            <person name="Delaux P.M."/>
            <person name="Dal Grande F."/>
            <person name="Keller J."/>
        </authorList>
    </citation>
    <scope>NUCLEOTIDE SEQUENCE [LARGE SCALE GENOMIC DNA]</scope>
    <source>
        <strain evidence="3 4">SAG 2145</strain>
    </source>
</reference>
<dbReference type="PANTHER" id="PTHR36796:SF1">
    <property type="entry name" value="PROTEIN KINASE SUPERFAMILY PROTEIN"/>
    <property type="match status" value="1"/>
</dbReference>
<evidence type="ECO:0000313" key="3">
    <source>
        <dbReference type="EMBL" id="KAK9819429.1"/>
    </source>
</evidence>
<protein>
    <recommendedName>
        <fullName evidence="2">Protein kinase domain-containing protein</fullName>
    </recommendedName>
</protein>
<dbReference type="Proteomes" id="UP001438707">
    <property type="component" value="Unassembled WGS sequence"/>
</dbReference>
<name>A0AAW1QDE5_9CHLO</name>
<comment type="caution">
    <text evidence="3">The sequence shown here is derived from an EMBL/GenBank/DDBJ whole genome shotgun (WGS) entry which is preliminary data.</text>
</comment>
<gene>
    <name evidence="3" type="ORF">WJX74_002647</name>
</gene>